<dbReference type="RefSeq" id="WP_097804919.1">
    <property type="nucleotide sequence ID" value="NZ_FXYH01000007.1"/>
</dbReference>
<name>A0A238KGN9_9RHOB</name>
<keyword evidence="10" id="KW-1185">Reference proteome</keyword>
<dbReference type="SUPFAM" id="SSF53383">
    <property type="entry name" value="PLP-dependent transferases"/>
    <property type="match status" value="1"/>
</dbReference>
<evidence type="ECO:0000256" key="4">
    <source>
        <dbReference type="PIRSR" id="PIRSR000524-1"/>
    </source>
</evidence>
<dbReference type="PROSITE" id="PS00595">
    <property type="entry name" value="AA_TRANSFER_CLASS_5"/>
    <property type="match status" value="1"/>
</dbReference>
<comment type="cofactor">
    <cofactor evidence="1 5 7">
        <name>pyridoxal 5'-phosphate</name>
        <dbReference type="ChEBI" id="CHEBI:597326"/>
    </cofactor>
</comment>
<dbReference type="Pfam" id="PF00266">
    <property type="entry name" value="Aminotran_5"/>
    <property type="match status" value="1"/>
</dbReference>
<dbReference type="PIRSF" id="PIRSF000524">
    <property type="entry name" value="SPT"/>
    <property type="match status" value="1"/>
</dbReference>
<dbReference type="GO" id="GO:0019265">
    <property type="term" value="P:glycine biosynthetic process, by transamination of glyoxylate"/>
    <property type="evidence" value="ECO:0007669"/>
    <property type="project" value="TreeGrafter"/>
</dbReference>
<evidence type="ECO:0000256" key="2">
    <source>
        <dbReference type="ARBA" id="ARBA00009236"/>
    </source>
</evidence>
<organism evidence="9 10">
    <name type="scientific">Pelagimonas varians</name>
    <dbReference type="NCBI Taxonomy" id="696760"/>
    <lineage>
        <taxon>Bacteria</taxon>
        <taxon>Pseudomonadati</taxon>
        <taxon>Pseudomonadota</taxon>
        <taxon>Alphaproteobacteria</taxon>
        <taxon>Rhodobacterales</taxon>
        <taxon>Roseobacteraceae</taxon>
        <taxon>Pelagimonas</taxon>
    </lineage>
</organism>
<evidence type="ECO:0000313" key="9">
    <source>
        <dbReference type="EMBL" id="SMX41941.1"/>
    </source>
</evidence>
<dbReference type="InterPro" id="IPR020578">
    <property type="entry name" value="Aminotrans_V_PyrdxlP_BS"/>
</dbReference>
<dbReference type="InterPro" id="IPR015421">
    <property type="entry name" value="PyrdxlP-dep_Trfase_major"/>
</dbReference>
<dbReference type="OrthoDB" id="389074at2"/>
<feature type="domain" description="Aminotransferase class V" evidence="8">
    <location>
        <begin position="78"/>
        <end position="314"/>
    </location>
</feature>
<dbReference type="PANTHER" id="PTHR21152">
    <property type="entry name" value="AMINOTRANSFERASE CLASS V"/>
    <property type="match status" value="1"/>
</dbReference>
<dbReference type="InterPro" id="IPR000192">
    <property type="entry name" value="Aminotrans_V_dom"/>
</dbReference>
<dbReference type="GO" id="GO:0008453">
    <property type="term" value="F:alanine-glyoxylate transaminase activity"/>
    <property type="evidence" value="ECO:0007669"/>
    <property type="project" value="TreeGrafter"/>
</dbReference>
<comment type="similarity">
    <text evidence="2 6">Belongs to the class-V pyridoxal-phosphate-dependent aminotransferase family.</text>
</comment>
<dbReference type="PANTHER" id="PTHR21152:SF40">
    <property type="entry name" value="ALANINE--GLYOXYLATE AMINOTRANSFERASE"/>
    <property type="match status" value="1"/>
</dbReference>
<evidence type="ECO:0000256" key="6">
    <source>
        <dbReference type="RuleBase" id="RU004075"/>
    </source>
</evidence>
<dbReference type="AlphaFoldDB" id="A0A238KGN9"/>
<dbReference type="GO" id="GO:0016491">
    <property type="term" value="F:oxidoreductase activity"/>
    <property type="evidence" value="ECO:0007669"/>
    <property type="project" value="UniProtKB-KW"/>
</dbReference>
<keyword evidence="3 5" id="KW-0663">Pyridoxal phosphate</keyword>
<evidence type="ECO:0000256" key="7">
    <source>
        <dbReference type="RuleBase" id="RU004504"/>
    </source>
</evidence>
<feature type="binding site" evidence="4">
    <location>
        <position position="351"/>
    </location>
    <ligand>
        <name>substrate</name>
    </ligand>
</feature>
<dbReference type="InterPro" id="IPR015422">
    <property type="entry name" value="PyrdxlP-dep_Trfase_small"/>
</dbReference>
<dbReference type="Proteomes" id="UP000220836">
    <property type="component" value="Unassembled WGS sequence"/>
</dbReference>
<protein>
    <submittedName>
        <fullName evidence="9">Soluble hydrogenase 42 kDa subunit</fullName>
        <ecNumber evidence="9">1.12.-.-</ecNumber>
    </submittedName>
</protein>
<dbReference type="Gene3D" id="3.40.640.10">
    <property type="entry name" value="Type I PLP-dependent aspartate aminotransferase-like (Major domain)"/>
    <property type="match status" value="1"/>
</dbReference>
<evidence type="ECO:0000256" key="1">
    <source>
        <dbReference type="ARBA" id="ARBA00001933"/>
    </source>
</evidence>
<feature type="modified residue" description="N6-(pyridoxal phosphate)lysine" evidence="5">
    <location>
        <position position="198"/>
    </location>
</feature>
<dbReference type="EMBL" id="FXYH01000007">
    <property type="protein sequence ID" value="SMX41941.1"/>
    <property type="molecule type" value="Genomic_DNA"/>
</dbReference>
<evidence type="ECO:0000259" key="8">
    <source>
        <dbReference type="Pfam" id="PF00266"/>
    </source>
</evidence>
<evidence type="ECO:0000256" key="3">
    <source>
        <dbReference type="ARBA" id="ARBA00022898"/>
    </source>
</evidence>
<gene>
    <name evidence="9" type="ORF">PEV8663_02383</name>
</gene>
<dbReference type="GO" id="GO:0004760">
    <property type="term" value="F:L-serine-pyruvate transaminase activity"/>
    <property type="evidence" value="ECO:0007669"/>
    <property type="project" value="TreeGrafter"/>
</dbReference>
<dbReference type="EC" id="1.12.-.-" evidence="9"/>
<dbReference type="Gene3D" id="3.90.1150.10">
    <property type="entry name" value="Aspartate Aminotransferase, domain 1"/>
    <property type="match status" value="1"/>
</dbReference>
<proteinExistence type="inferred from homology"/>
<sequence>MSLANGRLHMALPGPSIMPDSVLQAMHRPAPDIYDPALHDLAQGLVADLKYVAQTDGNVAIYIANGHGVWEAALSNCIAPGETVLMPATGVFGHGWADMATGIGAEVQVLEHGRNTPIDPERVRAALLADTGRKIKAVLGVHVDTSTSVRSDIAALRAVLDEVGHPALLMADCVASLGCDTVQMDDWGVDVLISASQKGMMVPPGLGFVFFNDRAAQVRAAMPRVSRYWDWGPRANPNLFYEYFGGTAPTHHLWGLRAALDLIKAETIEGVWSRHQTLAQAIWAACDHWGAPVAMNVADIVHRSHAVTSVMIGAPNGDRLREWCTQNTGVSLGIGLGMGDDTDPSASGYFRIGHMGHLNAHMVLGLLGSIEAGLDALCIPHQSGGISAAARVISAASGKAKPADRP</sequence>
<dbReference type="InterPro" id="IPR024169">
    <property type="entry name" value="SP_NH2Trfase/AEP_transaminase"/>
</dbReference>
<evidence type="ECO:0000256" key="5">
    <source>
        <dbReference type="PIRSR" id="PIRSR000524-50"/>
    </source>
</evidence>
<evidence type="ECO:0000313" key="10">
    <source>
        <dbReference type="Proteomes" id="UP000220836"/>
    </source>
</evidence>
<reference evidence="9 10" key="1">
    <citation type="submission" date="2017-05" db="EMBL/GenBank/DDBJ databases">
        <authorList>
            <person name="Song R."/>
            <person name="Chenine A.L."/>
            <person name="Ruprecht R.M."/>
        </authorList>
    </citation>
    <scope>NUCLEOTIDE SEQUENCE [LARGE SCALE GENOMIC DNA]</scope>
    <source>
        <strain evidence="9 10">CECT 8663</strain>
    </source>
</reference>
<keyword evidence="9" id="KW-0560">Oxidoreductase</keyword>
<dbReference type="InterPro" id="IPR015424">
    <property type="entry name" value="PyrdxlP-dep_Trfase"/>
</dbReference>
<accession>A0A238KGN9</accession>